<feature type="binding site" evidence="9">
    <location>
        <begin position="147"/>
        <end position="150"/>
    </location>
    <ligand>
        <name>ATP</name>
        <dbReference type="ChEBI" id="CHEBI:30616"/>
    </ligand>
</feature>
<dbReference type="SUPFAM" id="SSF52374">
    <property type="entry name" value="Nucleotidylyl transferase"/>
    <property type="match status" value="1"/>
</dbReference>
<gene>
    <name evidence="9 10" type="primary">panC</name>
    <name evidence="10" type="ORF">ACFFGV_06170</name>
</gene>
<feature type="binding site" evidence="9">
    <location>
        <position position="176"/>
    </location>
    <ligand>
        <name>ATP</name>
        <dbReference type="ChEBI" id="CHEBI:30616"/>
    </ligand>
</feature>
<feature type="binding site" evidence="9">
    <location>
        <position position="153"/>
    </location>
    <ligand>
        <name>(R)-pantoate</name>
        <dbReference type="ChEBI" id="CHEBI:15980"/>
    </ligand>
</feature>
<evidence type="ECO:0000256" key="8">
    <source>
        <dbReference type="ARBA" id="ARBA00048258"/>
    </source>
</evidence>
<evidence type="ECO:0000256" key="2">
    <source>
        <dbReference type="ARBA" id="ARBA00009256"/>
    </source>
</evidence>
<sequence length="283" mass="32754">MRIINSLSEMQHYVQEQKKQGLSIGFVPTMGYLHEGHLQLMDAAREENDLLVASIFVNPLQFGPNEDFEQYPRDEEEDIRKARERGVDVLFFPHVHDMYPSSLSIVMKVERRADVLCGRSREGHFDGVVTVLAKLFHLVQPNKAYFGNKDAQQVAVVDALIEDYNFPIELRALNTVREKDGLAKSSRNVYLSKEEREEAPYIYEALHYGKRRLQEEHVSSRQVKDEVSRFITSHTRGKIDYVDILSYPQLERVEEYSGQIIIAAAVYFSKARLIDNIIFEVRS</sequence>
<keyword evidence="7 9" id="KW-0067">ATP-binding</keyword>
<comment type="subunit">
    <text evidence="9">Homodimer.</text>
</comment>
<dbReference type="EMBL" id="JBHLTP010000003">
    <property type="protein sequence ID" value="MFC0523180.1"/>
    <property type="molecule type" value="Genomic_DNA"/>
</dbReference>
<dbReference type="Pfam" id="PF02569">
    <property type="entry name" value="Pantoate_ligase"/>
    <property type="match status" value="1"/>
</dbReference>
<dbReference type="EC" id="6.3.2.1" evidence="9"/>
<dbReference type="PANTHER" id="PTHR21299:SF1">
    <property type="entry name" value="PANTOATE--BETA-ALANINE LIGASE"/>
    <property type="match status" value="1"/>
</dbReference>
<dbReference type="Gene3D" id="3.30.1300.10">
    <property type="entry name" value="Pantoate-beta-alanine ligase, C-terminal domain"/>
    <property type="match status" value="1"/>
</dbReference>
<evidence type="ECO:0000256" key="7">
    <source>
        <dbReference type="ARBA" id="ARBA00022840"/>
    </source>
</evidence>
<comment type="catalytic activity">
    <reaction evidence="8 9">
        <text>(R)-pantoate + beta-alanine + ATP = (R)-pantothenate + AMP + diphosphate + H(+)</text>
        <dbReference type="Rhea" id="RHEA:10912"/>
        <dbReference type="ChEBI" id="CHEBI:15378"/>
        <dbReference type="ChEBI" id="CHEBI:15980"/>
        <dbReference type="ChEBI" id="CHEBI:29032"/>
        <dbReference type="ChEBI" id="CHEBI:30616"/>
        <dbReference type="ChEBI" id="CHEBI:33019"/>
        <dbReference type="ChEBI" id="CHEBI:57966"/>
        <dbReference type="ChEBI" id="CHEBI:456215"/>
        <dbReference type="EC" id="6.3.2.1"/>
    </reaction>
</comment>
<evidence type="ECO:0000256" key="3">
    <source>
        <dbReference type="ARBA" id="ARBA00022490"/>
    </source>
</evidence>
<comment type="subcellular location">
    <subcellularLocation>
        <location evidence="9">Cytoplasm</location>
    </subcellularLocation>
</comment>
<dbReference type="Gene3D" id="3.40.50.620">
    <property type="entry name" value="HUPs"/>
    <property type="match status" value="1"/>
</dbReference>
<feature type="active site" description="Proton donor" evidence="9">
    <location>
        <position position="37"/>
    </location>
</feature>
<evidence type="ECO:0000256" key="1">
    <source>
        <dbReference type="ARBA" id="ARBA00004990"/>
    </source>
</evidence>
<evidence type="ECO:0000256" key="6">
    <source>
        <dbReference type="ARBA" id="ARBA00022741"/>
    </source>
</evidence>
<comment type="miscellaneous">
    <text evidence="9">The reaction proceeds by a bi uni uni bi ping pong mechanism.</text>
</comment>
<name>A0ABV6LLB3_9BACI</name>
<dbReference type="HAMAP" id="MF_00158">
    <property type="entry name" value="PanC"/>
    <property type="match status" value="1"/>
</dbReference>
<keyword evidence="6 9" id="KW-0547">Nucleotide-binding</keyword>
<dbReference type="NCBIfam" id="TIGR00125">
    <property type="entry name" value="cyt_tran_rel"/>
    <property type="match status" value="1"/>
</dbReference>
<dbReference type="InterPro" id="IPR042176">
    <property type="entry name" value="Pantoate_ligase_C"/>
</dbReference>
<evidence type="ECO:0000256" key="9">
    <source>
        <dbReference type="HAMAP-Rule" id="MF_00158"/>
    </source>
</evidence>
<keyword evidence="3 9" id="KW-0963">Cytoplasm</keyword>
<protein>
    <recommendedName>
        <fullName evidence="9">Pantothenate synthetase</fullName>
        <shortName evidence="9">PS</shortName>
        <ecNumber evidence="9">6.3.2.1</ecNumber>
    </recommendedName>
    <alternativeName>
        <fullName evidence="9">Pantoate--beta-alanine ligase</fullName>
    </alternativeName>
    <alternativeName>
        <fullName evidence="9">Pantoate-activating enzyme</fullName>
    </alternativeName>
</protein>
<comment type="similarity">
    <text evidence="2 9">Belongs to the pantothenate synthetase family.</text>
</comment>
<evidence type="ECO:0000256" key="4">
    <source>
        <dbReference type="ARBA" id="ARBA00022598"/>
    </source>
</evidence>
<dbReference type="GO" id="GO:0004592">
    <property type="term" value="F:pantoate-beta-alanine ligase activity"/>
    <property type="evidence" value="ECO:0007669"/>
    <property type="project" value="UniProtKB-EC"/>
</dbReference>
<comment type="caution">
    <text evidence="10">The sequence shown here is derived from an EMBL/GenBank/DDBJ whole genome shotgun (WGS) entry which is preliminary data.</text>
</comment>
<dbReference type="InterPro" id="IPR003721">
    <property type="entry name" value="Pantoate_ligase"/>
</dbReference>
<reference evidence="10 11" key="1">
    <citation type="submission" date="2024-09" db="EMBL/GenBank/DDBJ databases">
        <authorList>
            <person name="Sun Q."/>
            <person name="Mori K."/>
        </authorList>
    </citation>
    <scope>NUCLEOTIDE SEQUENCE [LARGE SCALE GENOMIC DNA]</scope>
    <source>
        <strain evidence="10 11">NCAIM B.02529</strain>
    </source>
</reference>
<organism evidence="10 11">
    <name type="scientific">Pontibacillus salicampi</name>
    <dbReference type="NCBI Taxonomy" id="1449801"/>
    <lineage>
        <taxon>Bacteria</taxon>
        <taxon>Bacillati</taxon>
        <taxon>Bacillota</taxon>
        <taxon>Bacilli</taxon>
        <taxon>Bacillales</taxon>
        <taxon>Bacillaceae</taxon>
        <taxon>Pontibacillus</taxon>
    </lineage>
</organism>
<dbReference type="RefSeq" id="WP_377345720.1">
    <property type="nucleotide sequence ID" value="NZ_JBHLTP010000003.1"/>
</dbReference>
<dbReference type="NCBIfam" id="TIGR00018">
    <property type="entry name" value="panC"/>
    <property type="match status" value="1"/>
</dbReference>
<comment type="pathway">
    <text evidence="1 9">Cofactor biosynthesis; (R)-pantothenate biosynthesis; (R)-pantothenate from (R)-pantoate and beta-alanine: step 1/1.</text>
</comment>
<keyword evidence="11" id="KW-1185">Reference proteome</keyword>
<dbReference type="InterPro" id="IPR004821">
    <property type="entry name" value="Cyt_trans-like"/>
</dbReference>
<accession>A0ABV6LLB3</accession>
<dbReference type="Proteomes" id="UP001589836">
    <property type="component" value="Unassembled WGS sequence"/>
</dbReference>
<proteinExistence type="inferred from homology"/>
<evidence type="ECO:0000313" key="10">
    <source>
        <dbReference type="EMBL" id="MFC0523180.1"/>
    </source>
</evidence>
<keyword evidence="5 9" id="KW-0566">Pantothenate biosynthesis</keyword>
<feature type="binding site" evidence="9">
    <location>
        <position position="61"/>
    </location>
    <ligand>
        <name>(R)-pantoate</name>
        <dbReference type="ChEBI" id="CHEBI:15980"/>
    </ligand>
</feature>
<keyword evidence="4 9" id="KW-0436">Ligase</keyword>
<dbReference type="InterPro" id="IPR014729">
    <property type="entry name" value="Rossmann-like_a/b/a_fold"/>
</dbReference>
<comment type="function">
    <text evidence="9">Catalyzes the condensation of pantoate with beta-alanine in an ATP-dependent reaction via a pantoyl-adenylate intermediate.</text>
</comment>
<dbReference type="PANTHER" id="PTHR21299">
    <property type="entry name" value="CYTIDYLATE KINASE/PANTOATE-BETA-ALANINE LIGASE"/>
    <property type="match status" value="1"/>
</dbReference>
<feature type="binding site" evidence="9">
    <location>
        <begin position="30"/>
        <end position="37"/>
    </location>
    <ligand>
        <name>ATP</name>
        <dbReference type="ChEBI" id="CHEBI:30616"/>
    </ligand>
</feature>
<evidence type="ECO:0000256" key="5">
    <source>
        <dbReference type="ARBA" id="ARBA00022655"/>
    </source>
</evidence>
<evidence type="ECO:0000313" key="11">
    <source>
        <dbReference type="Proteomes" id="UP001589836"/>
    </source>
</evidence>
<dbReference type="CDD" id="cd00560">
    <property type="entry name" value="PanC"/>
    <property type="match status" value="1"/>
</dbReference>
<feature type="binding site" evidence="9">
    <location>
        <begin position="184"/>
        <end position="187"/>
    </location>
    <ligand>
        <name>ATP</name>
        <dbReference type="ChEBI" id="CHEBI:30616"/>
    </ligand>
</feature>
<feature type="binding site" evidence="9">
    <location>
        <position position="61"/>
    </location>
    <ligand>
        <name>beta-alanine</name>
        <dbReference type="ChEBI" id="CHEBI:57966"/>
    </ligand>
</feature>